<feature type="compositionally biased region" description="Basic and acidic residues" evidence="1">
    <location>
        <begin position="31"/>
        <end position="42"/>
    </location>
</feature>
<evidence type="ECO:0000313" key="3">
    <source>
        <dbReference type="Proteomes" id="UP001066276"/>
    </source>
</evidence>
<proteinExistence type="predicted"/>
<keyword evidence="3" id="KW-1185">Reference proteome</keyword>
<feature type="region of interest" description="Disordered" evidence="1">
    <location>
        <begin position="29"/>
        <end position="114"/>
    </location>
</feature>
<feature type="compositionally biased region" description="Basic and acidic residues" evidence="1">
    <location>
        <begin position="56"/>
        <end position="66"/>
    </location>
</feature>
<dbReference type="Proteomes" id="UP001066276">
    <property type="component" value="Chromosome 11"/>
</dbReference>
<sequence length="132" mass="14351">MPFGTMTAIHSIPSRGTEDSAWLHLEALAEQTKEEHLPEHSGLHSTHGDAFWRPGVAEEDKEDRWDPFSAADDSCGCSHQQRPKGDDTWGISATPGSEDQEVETAPARPCSGKSVAFAGTVPQRTVLPSKRD</sequence>
<comment type="caution">
    <text evidence="2">The sequence shown here is derived from an EMBL/GenBank/DDBJ whole genome shotgun (WGS) entry which is preliminary data.</text>
</comment>
<protein>
    <submittedName>
        <fullName evidence="2">Uncharacterized protein</fullName>
    </submittedName>
</protein>
<dbReference type="EMBL" id="JANPWB010000015">
    <property type="protein sequence ID" value="KAJ1090455.1"/>
    <property type="molecule type" value="Genomic_DNA"/>
</dbReference>
<evidence type="ECO:0000313" key="2">
    <source>
        <dbReference type="EMBL" id="KAJ1090455.1"/>
    </source>
</evidence>
<organism evidence="2 3">
    <name type="scientific">Pleurodeles waltl</name>
    <name type="common">Iberian ribbed newt</name>
    <dbReference type="NCBI Taxonomy" id="8319"/>
    <lineage>
        <taxon>Eukaryota</taxon>
        <taxon>Metazoa</taxon>
        <taxon>Chordata</taxon>
        <taxon>Craniata</taxon>
        <taxon>Vertebrata</taxon>
        <taxon>Euteleostomi</taxon>
        <taxon>Amphibia</taxon>
        <taxon>Batrachia</taxon>
        <taxon>Caudata</taxon>
        <taxon>Salamandroidea</taxon>
        <taxon>Salamandridae</taxon>
        <taxon>Pleurodelinae</taxon>
        <taxon>Pleurodeles</taxon>
    </lineage>
</organism>
<accession>A0AAV7LSG2</accession>
<gene>
    <name evidence="2" type="ORF">NDU88_003587</name>
</gene>
<dbReference type="AlphaFoldDB" id="A0AAV7LSG2"/>
<evidence type="ECO:0000256" key="1">
    <source>
        <dbReference type="SAM" id="MobiDB-lite"/>
    </source>
</evidence>
<reference evidence="2" key="1">
    <citation type="journal article" date="2022" name="bioRxiv">
        <title>Sequencing and chromosome-scale assembly of the giantPleurodeles waltlgenome.</title>
        <authorList>
            <person name="Brown T."/>
            <person name="Elewa A."/>
            <person name="Iarovenko S."/>
            <person name="Subramanian E."/>
            <person name="Araus A.J."/>
            <person name="Petzold A."/>
            <person name="Susuki M."/>
            <person name="Suzuki K.-i.T."/>
            <person name="Hayashi T."/>
            <person name="Toyoda A."/>
            <person name="Oliveira C."/>
            <person name="Osipova E."/>
            <person name="Leigh N.D."/>
            <person name="Simon A."/>
            <person name="Yun M.H."/>
        </authorList>
    </citation>
    <scope>NUCLEOTIDE SEQUENCE</scope>
    <source>
        <strain evidence="2">20211129_DDA</strain>
        <tissue evidence="2">Liver</tissue>
    </source>
</reference>
<name>A0AAV7LSG2_PLEWA</name>